<feature type="transmembrane region" description="Helical" evidence="23">
    <location>
        <begin position="215"/>
        <end position="234"/>
    </location>
</feature>
<dbReference type="Pfam" id="PF21404">
    <property type="entry name" value="AMG1_III"/>
    <property type="match status" value="1"/>
</dbReference>
<feature type="transmembrane region" description="Helical" evidence="23">
    <location>
        <begin position="36"/>
        <end position="55"/>
    </location>
</feature>
<dbReference type="InterPro" id="IPR036900">
    <property type="entry name" value="A-D-PHexomutase_C_sf"/>
</dbReference>
<dbReference type="Pfam" id="PF00583">
    <property type="entry name" value="Acetyltransf_1"/>
    <property type="match status" value="1"/>
</dbReference>
<sequence length="1641" mass="184511">MELLVDQTVKVVGNDEEEQYDDEKWKKEKRINSHKPFLSVHRAGMMILTCISILAVDFPAFPRRFAKVETFGTSLMDLGVGSFVFSAGIVAAKPFLKKPENRFKPLSGQLIRVFRQSIPILTLGFIRFFMIKGVNYQEHVTEYGVHWNFFFTLGFLPIFVTLCRTLQKYTRFSVVGLGIGLIYQYLLSKFGLQNYIQYASRTNLISANKEGICSFFGYLAIFLIALDTGHYILPTDPYYAFRENRQNKKPKPKKLAMILFSWSCLWWLAFMVTMLLRVDISRQMANLPYILWVTAFNTTFLLLFQLVELYFFPNYWKTGAKTLPQVVEAVNTNGLAVFLLANLLTGLVNISFRTLYTSDFVAELILSVYLFVISLTMSTSIDYRKIKEFAARYPKPDGVSFVYGTAGFRTKAELLDSVIFRVGILGALRSKKLDSKTIGIMITASHNPEEDNGVKLVDPYGEMLEQKWEIYATQLANASNADVLVNVVKDIVAVNDIDPTKKATVVYARDTRPSGVSLIEALEHGLTAVDANLVNFGIKTTPQLHYVARCYNTLGAENSYGEPTEEGYYKKLAIAYRKIVEGLPRLPKIKVDSANGVGAPKLRELAKFIGEDILDVKIINDDINTRGKLNYQCGADFVKTQQRVPLGLVLPAEQRAASFDGDADRIVYYYNDSDGTFKLLDGDKIASLAAGFIIELIKVAGLEGINIGVVQTAYANGSSTNYLTKVLGVPVSCVSTGVKHLHHEAEKYDVGVYFEANGHGTVLFSPKAQAVIRKAEGKTPENVSAIEKLRALISLINQTVGDALSDLLLVEAILTYRQWTPKQWDLAYTDLPNRLVKVVVSNRHIFKTTDAERKLVEPKGLQEKIDRLVQQYKGGRSFVRPSGTEDVVRVYAEAATRHECDELAFKVSGLVYDEAGGIGGRPKETMDSLKLRPDSGNRLHTTSAFDFQSSSLSVAAKTMQRELNKLIGQTDVQNRRAFKNEMDNFYYLFTRYLGEHKGSKLDWDKVKEPSPEQIIPYDSLLEIDNGEHLSKLAVLKLNGGLGTTMGCVGPKSAIAVRNGMTFLDLSVRQIEFLNSKYSVDVPFILMNSFNTDEETKRIIQKYEAHKINIMTFNQSRYPRINKESLQPTPRSPNSDISQWYPPGHGDLFDSLYNSGTLDKLLAEGKEYLFVSNVDNLGAVVDPRILQHMVDSNAEFIMEVTDKTKADIKGGTLINYDGIVRLLEVAQVPPEHVQEFKSIKKFRIFNTNNLWMNLKAIKRVIEDRELALEVIVNEKTIETGEIVIQLETAVGAAIKHFKNAHGVNVKRSRFLPVKSTSDLFLVTSDLYSLNHGELVMNPKRLFQTVPLVKLGDEFKKVANFLSRFQSIPYILELDHLTVTGDVTFGAGVQLKGTVIIVANQGARIDIPPGSILENKEDIKPGLKVIKRINGIKELSSSELRVSSIPTAYRNRILTSDVNGNQPTTRSTANKNHNIEIIDIPQTASRENTTAKYQEKYGITFYLSYLARWPDLFCVQESPNGTLMGYVMGKAEGRGKEWHGHVTAITVAPEYRRIGLAEGMMQLLETVYKGYFVDLFVRVSNSVAIQMYKKFGYTVYRRVLGYYYSSGDNEEDAFDMRKPLSRDTDHQSIVTNGENKKVRPEDL</sequence>
<feature type="transmembrane region" description="Helical" evidence="23">
    <location>
        <begin position="75"/>
        <end position="92"/>
    </location>
</feature>
<comment type="catalytic activity">
    <reaction evidence="1">
        <text>N-acetyl-alpha-D-glucosamine 1-phosphate = N-acetyl-D-glucosamine 6-phosphate</text>
        <dbReference type="Rhea" id="RHEA:23804"/>
        <dbReference type="ChEBI" id="CHEBI:57513"/>
        <dbReference type="ChEBI" id="CHEBI:57776"/>
        <dbReference type="EC" id="5.4.2.3"/>
    </reaction>
</comment>
<dbReference type="Pfam" id="PF21405">
    <property type="entry name" value="AMG1_II"/>
    <property type="match status" value="1"/>
</dbReference>
<dbReference type="GO" id="GO:0071555">
    <property type="term" value="P:cell wall organization"/>
    <property type="evidence" value="ECO:0007669"/>
    <property type="project" value="UniProtKB-KW"/>
</dbReference>
<dbReference type="SUPFAM" id="SSF53738">
    <property type="entry name" value="Phosphoglucomutase, first 3 domains"/>
    <property type="match status" value="3"/>
</dbReference>
<evidence type="ECO:0000256" key="1">
    <source>
        <dbReference type="ARBA" id="ARBA00000558"/>
    </source>
</evidence>
<feature type="compositionally biased region" description="Basic and acidic residues" evidence="22">
    <location>
        <begin position="1632"/>
        <end position="1641"/>
    </location>
</feature>
<keyword evidence="9" id="KW-0597">Phosphoprotein</keyword>
<feature type="transmembrane region" description="Helical" evidence="23">
    <location>
        <begin position="113"/>
        <end position="131"/>
    </location>
</feature>
<dbReference type="InterPro" id="IPR005843">
    <property type="entry name" value="A-D-PHexomutase_C"/>
</dbReference>
<evidence type="ECO:0000256" key="15">
    <source>
        <dbReference type="ARBA" id="ARBA00023277"/>
    </source>
</evidence>
<dbReference type="EC" id="2.7.7.9" evidence="7"/>
<reference evidence="25" key="1">
    <citation type="submission" date="2021-06" db="EMBL/GenBank/DDBJ databases">
        <authorList>
            <person name="Kallberg Y."/>
            <person name="Tangrot J."/>
            <person name="Rosling A."/>
        </authorList>
    </citation>
    <scope>NUCLEOTIDE SEQUENCE</scope>
    <source>
        <strain evidence="25">MT106</strain>
    </source>
</reference>
<dbReference type="PANTHER" id="PTHR45955:SF1">
    <property type="entry name" value="PHOSPHOACETYLGLUCOSAMINE MUTASE"/>
    <property type="match status" value="1"/>
</dbReference>
<comment type="similarity">
    <text evidence="5">Belongs to the phosphohexose mutase family.</text>
</comment>
<keyword evidence="23" id="KW-0472">Membrane</keyword>
<keyword evidence="12" id="KW-0479">Metal-binding</keyword>
<dbReference type="FunFam" id="3.90.550.10:FF:000002">
    <property type="entry name" value="UTP--glucose-1-phosphate uridylyltransferase"/>
    <property type="match status" value="1"/>
</dbReference>
<evidence type="ECO:0000256" key="12">
    <source>
        <dbReference type="ARBA" id="ARBA00022723"/>
    </source>
</evidence>
<evidence type="ECO:0000256" key="18">
    <source>
        <dbReference type="ARBA" id="ARBA00031959"/>
    </source>
</evidence>
<dbReference type="InterPro" id="IPR009447">
    <property type="entry name" value="PIGW/GWT1"/>
</dbReference>
<evidence type="ECO:0000256" key="17">
    <source>
        <dbReference type="ARBA" id="ARBA00031926"/>
    </source>
</evidence>
<keyword evidence="26" id="KW-1185">Reference proteome</keyword>
<dbReference type="Gene3D" id="2.160.10.10">
    <property type="entry name" value="Hexapeptide repeat proteins"/>
    <property type="match status" value="1"/>
</dbReference>
<gene>
    <name evidence="25" type="ORF">AGERDE_LOCUS2787</name>
</gene>
<dbReference type="GO" id="GO:0003983">
    <property type="term" value="F:UTP:glucose-1-phosphate uridylyltransferase activity"/>
    <property type="evidence" value="ECO:0007669"/>
    <property type="project" value="UniProtKB-EC"/>
</dbReference>
<keyword evidence="14" id="KW-0413">Isomerase</keyword>
<evidence type="ECO:0000256" key="22">
    <source>
        <dbReference type="SAM" id="MobiDB-lite"/>
    </source>
</evidence>
<dbReference type="InterPro" id="IPR016066">
    <property type="entry name" value="A-D-PHexomutase_CS"/>
</dbReference>
<evidence type="ECO:0000256" key="2">
    <source>
        <dbReference type="ARBA" id="ARBA00001946"/>
    </source>
</evidence>
<dbReference type="InterPro" id="IPR016181">
    <property type="entry name" value="Acyl_CoA_acyltransferase"/>
</dbReference>
<evidence type="ECO:0000256" key="14">
    <source>
        <dbReference type="ARBA" id="ARBA00023235"/>
    </source>
</evidence>
<dbReference type="InterPro" id="IPR000182">
    <property type="entry name" value="GNAT_dom"/>
</dbReference>
<evidence type="ECO:0000256" key="8">
    <source>
        <dbReference type="ARBA" id="ARBA00012731"/>
    </source>
</evidence>
<dbReference type="SUPFAM" id="SSF55729">
    <property type="entry name" value="Acyl-CoA N-acyltransferases (Nat)"/>
    <property type="match status" value="1"/>
</dbReference>
<proteinExistence type="inferred from homology"/>
<dbReference type="Pfam" id="PF00408">
    <property type="entry name" value="PGM_PMM_IV"/>
    <property type="match status" value="1"/>
</dbReference>
<keyword evidence="16" id="KW-0961">Cell wall biogenesis/degradation</keyword>
<dbReference type="Pfam" id="PF06423">
    <property type="entry name" value="GWT1"/>
    <property type="match status" value="1"/>
</dbReference>
<dbReference type="OrthoDB" id="1928at2759"/>
<dbReference type="Gene3D" id="3.90.550.10">
    <property type="entry name" value="Spore Coat Polysaccharide Biosynthesis Protein SpsA, Chain A"/>
    <property type="match status" value="1"/>
</dbReference>
<evidence type="ECO:0000256" key="20">
    <source>
        <dbReference type="ARBA" id="ARBA00048128"/>
    </source>
</evidence>
<evidence type="ECO:0000256" key="21">
    <source>
        <dbReference type="ARBA" id="ARBA00059527"/>
    </source>
</evidence>
<keyword evidence="11" id="KW-0548">Nucleotidyltransferase</keyword>
<feature type="transmembrane region" description="Helical" evidence="23">
    <location>
        <begin position="333"/>
        <end position="352"/>
    </location>
</feature>
<dbReference type="GO" id="GO:0006506">
    <property type="term" value="P:GPI anchor biosynthetic process"/>
    <property type="evidence" value="ECO:0007669"/>
    <property type="project" value="InterPro"/>
</dbReference>
<evidence type="ECO:0000256" key="11">
    <source>
        <dbReference type="ARBA" id="ARBA00022695"/>
    </source>
</evidence>
<dbReference type="Proteomes" id="UP000789831">
    <property type="component" value="Unassembled WGS sequence"/>
</dbReference>
<evidence type="ECO:0000256" key="23">
    <source>
        <dbReference type="SAM" id="Phobius"/>
    </source>
</evidence>
<dbReference type="Gene3D" id="3.40.630.30">
    <property type="match status" value="1"/>
</dbReference>
<evidence type="ECO:0000256" key="6">
    <source>
        <dbReference type="ARBA" id="ARBA00010401"/>
    </source>
</evidence>
<keyword evidence="13" id="KW-0460">Magnesium</keyword>
<evidence type="ECO:0000256" key="3">
    <source>
        <dbReference type="ARBA" id="ARBA00003449"/>
    </source>
</evidence>
<dbReference type="PROSITE" id="PS00710">
    <property type="entry name" value="PGM_PMM"/>
    <property type="match status" value="1"/>
</dbReference>
<dbReference type="Gene3D" id="3.40.120.10">
    <property type="entry name" value="Alpha-D-Glucose-1,6-Bisphosphate, subunit A, domain 3"/>
    <property type="match status" value="2"/>
</dbReference>
<dbReference type="InterPro" id="IPR029044">
    <property type="entry name" value="Nucleotide-diphossugar_trans"/>
</dbReference>
<dbReference type="Pfam" id="PF02878">
    <property type="entry name" value="PGM_PMM_I"/>
    <property type="match status" value="2"/>
</dbReference>
<dbReference type="GO" id="GO:0005975">
    <property type="term" value="P:carbohydrate metabolic process"/>
    <property type="evidence" value="ECO:0007669"/>
    <property type="project" value="InterPro"/>
</dbReference>
<feature type="transmembrane region" description="Helical" evidence="23">
    <location>
        <begin position="255"/>
        <end position="277"/>
    </location>
</feature>
<keyword evidence="10" id="KW-0808">Transferase</keyword>
<dbReference type="GO" id="GO:0016020">
    <property type="term" value="C:membrane"/>
    <property type="evidence" value="ECO:0007669"/>
    <property type="project" value="InterPro"/>
</dbReference>
<feature type="transmembrane region" description="Helical" evidence="23">
    <location>
        <begin position="143"/>
        <end position="162"/>
    </location>
</feature>
<dbReference type="SUPFAM" id="SSF55957">
    <property type="entry name" value="Phosphoglucomutase, C-terminal domain"/>
    <property type="match status" value="1"/>
</dbReference>
<evidence type="ECO:0000256" key="5">
    <source>
        <dbReference type="ARBA" id="ARBA00010231"/>
    </source>
</evidence>
<comment type="function">
    <text evidence="3">Plays a central role as a glucosyl donor in cellular metabolic pathways.</text>
</comment>
<dbReference type="GO" id="GO:0006011">
    <property type="term" value="P:UDP-alpha-D-glucose metabolic process"/>
    <property type="evidence" value="ECO:0007669"/>
    <property type="project" value="InterPro"/>
</dbReference>
<evidence type="ECO:0000313" key="25">
    <source>
        <dbReference type="EMBL" id="CAG8472030.1"/>
    </source>
</evidence>
<dbReference type="PANTHER" id="PTHR45955">
    <property type="entry name" value="PHOSPHOACETYLGLUCOSAMINE MUTASE"/>
    <property type="match status" value="1"/>
</dbReference>
<comment type="similarity">
    <text evidence="6">Belongs to the UDPGP type 1 family.</text>
</comment>
<evidence type="ECO:0000259" key="24">
    <source>
        <dbReference type="PROSITE" id="PS51186"/>
    </source>
</evidence>
<dbReference type="FunFam" id="2.160.10.10:FF:000001">
    <property type="entry name" value="UTP--glucose-1-phosphate uridylyltransferase"/>
    <property type="match status" value="1"/>
</dbReference>
<dbReference type="InterPro" id="IPR016267">
    <property type="entry name" value="UDPGP_trans"/>
</dbReference>
<keyword evidence="23" id="KW-0812">Transmembrane</keyword>
<dbReference type="InterPro" id="IPR016055">
    <property type="entry name" value="A-D-PHexomutase_a/b/a-I/II/III"/>
</dbReference>
<evidence type="ECO:0000256" key="7">
    <source>
        <dbReference type="ARBA" id="ARBA00012415"/>
    </source>
</evidence>
<dbReference type="GO" id="GO:0004610">
    <property type="term" value="F:phosphoacetylglucosamine mutase activity"/>
    <property type="evidence" value="ECO:0007669"/>
    <property type="project" value="UniProtKB-EC"/>
</dbReference>
<evidence type="ECO:0000256" key="10">
    <source>
        <dbReference type="ARBA" id="ARBA00022679"/>
    </source>
</evidence>
<evidence type="ECO:0000256" key="9">
    <source>
        <dbReference type="ARBA" id="ARBA00022553"/>
    </source>
</evidence>
<dbReference type="CDD" id="cd04301">
    <property type="entry name" value="NAT_SF"/>
    <property type="match status" value="1"/>
</dbReference>
<feature type="region of interest" description="Disordered" evidence="22">
    <location>
        <begin position="1616"/>
        <end position="1641"/>
    </location>
</feature>
<dbReference type="SUPFAM" id="SSF53448">
    <property type="entry name" value="Nucleotide-diphospho-sugar transferases"/>
    <property type="match status" value="1"/>
</dbReference>
<dbReference type="FunFam" id="3.30.310.50:FF:000003">
    <property type="entry name" value="Phosphoacetylglucosamine mutase"/>
    <property type="match status" value="1"/>
</dbReference>
<dbReference type="GO" id="GO:0006048">
    <property type="term" value="P:UDP-N-acetylglucosamine biosynthetic process"/>
    <property type="evidence" value="ECO:0007669"/>
    <property type="project" value="TreeGrafter"/>
</dbReference>
<feature type="transmembrane region" description="Helical" evidence="23">
    <location>
        <begin position="289"/>
        <end position="312"/>
    </location>
</feature>
<feature type="transmembrane region" description="Helical" evidence="23">
    <location>
        <begin position="364"/>
        <end position="383"/>
    </location>
</feature>
<dbReference type="GO" id="GO:0000287">
    <property type="term" value="F:magnesium ion binding"/>
    <property type="evidence" value="ECO:0007669"/>
    <property type="project" value="InterPro"/>
</dbReference>
<dbReference type="EC" id="5.4.2.3" evidence="8"/>
<protein>
    <recommendedName>
        <fullName evidence="19">Acetylglucosamine phosphomutase</fullName>
        <ecNumber evidence="7">2.7.7.9</ecNumber>
        <ecNumber evidence="8">5.4.2.3</ecNumber>
    </recommendedName>
    <alternativeName>
        <fullName evidence="17">N-acetylglucosamine-phosphate mutase</fullName>
    </alternativeName>
    <alternativeName>
        <fullName evidence="18">UDP-glucose pyrophosphorylase</fullName>
    </alternativeName>
</protein>
<dbReference type="InterPro" id="IPR005844">
    <property type="entry name" value="A-D-PHexomutase_a/b/a-I"/>
</dbReference>
<dbReference type="FunFam" id="3.40.120.10:FF:000013">
    <property type="entry name" value="Phosphoacetylglucosamine mutase"/>
    <property type="match status" value="1"/>
</dbReference>
<comment type="cofactor">
    <cofactor evidence="2">
        <name>Mg(2+)</name>
        <dbReference type="ChEBI" id="CHEBI:18420"/>
    </cofactor>
</comment>
<name>A0A9N8W5Z9_9GLOM</name>
<evidence type="ECO:0000256" key="16">
    <source>
        <dbReference type="ARBA" id="ARBA00023316"/>
    </source>
</evidence>
<dbReference type="PROSITE" id="PS51186">
    <property type="entry name" value="GNAT"/>
    <property type="match status" value="1"/>
</dbReference>
<dbReference type="Pfam" id="PF01704">
    <property type="entry name" value="UDPGP"/>
    <property type="match status" value="1"/>
</dbReference>
<dbReference type="InterPro" id="IPR049023">
    <property type="entry name" value="AMG1_II"/>
</dbReference>
<keyword evidence="23" id="KW-1133">Transmembrane helix</keyword>
<dbReference type="CDD" id="cd00897">
    <property type="entry name" value="UGPase_euk"/>
    <property type="match status" value="1"/>
</dbReference>
<comment type="caution">
    <text evidence="25">The sequence shown here is derived from an EMBL/GenBank/DDBJ whole genome shotgun (WGS) entry which is preliminary data.</text>
</comment>
<organism evidence="25 26">
    <name type="scientific">Ambispora gerdemannii</name>
    <dbReference type="NCBI Taxonomy" id="144530"/>
    <lineage>
        <taxon>Eukaryota</taxon>
        <taxon>Fungi</taxon>
        <taxon>Fungi incertae sedis</taxon>
        <taxon>Mucoromycota</taxon>
        <taxon>Glomeromycotina</taxon>
        <taxon>Glomeromycetes</taxon>
        <taxon>Archaeosporales</taxon>
        <taxon>Ambisporaceae</taxon>
        <taxon>Ambispora</taxon>
    </lineage>
</organism>
<feature type="domain" description="N-acetyltransferase" evidence="24">
    <location>
        <begin position="1473"/>
        <end position="1619"/>
    </location>
</feature>
<comment type="pathway">
    <text evidence="4">Nucleotide-sugar biosynthesis; UDP-N-acetyl-alpha-D-glucosamine biosynthesis; N-acetyl-alpha-D-glucosamine 1-phosphate from alpha-D-glucosamine 6-phosphate (route I): step 2/2.</text>
</comment>
<dbReference type="InterPro" id="IPR016657">
    <property type="entry name" value="PAGM"/>
</dbReference>
<evidence type="ECO:0000313" key="26">
    <source>
        <dbReference type="Proteomes" id="UP000789831"/>
    </source>
</evidence>
<comment type="function">
    <text evidence="21">Catalyzes the conversion of GlcNAc-6-P into GlcNAc-1-P during the synthesis of uridine diphosphate/UDP-GlcNAc, which is a biosynthetic precursor of chitin and also supplies the amino sugars for N-linked oligosaccharides of glycoproteins.</text>
</comment>
<dbReference type="CDD" id="cd03086">
    <property type="entry name" value="PGM3"/>
    <property type="match status" value="1"/>
</dbReference>
<accession>A0A9N8W5Z9</accession>
<evidence type="ECO:0000256" key="19">
    <source>
        <dbReference type="ARBA" id="ARBA00032065"/>
    </source>
</evidence>
<evidence type="ECO:0000256" key="13">
    <source>
        <dbReference type="ARBA" id="ARBA00022842"/>
    </source>
</evidence>
<dbReference type="GO" id="GO:0016747">
    <property type="term" value="F:acyltransferase activity, transferring groups other than amino-acyl groups"/>
    <property type="evidence" value="ECO:0007669"/>
    <property type="project" value="InterPro"/>
</dbReference>
<dbReference type="FunFam" id="3.40.120.10:FF:000023">
    <property type="entry name" value="Phosphoacetylglucosamine mutase"/>
    <property type="match status" value="1"/>
</dbReference>
<comment type="catalytic activity">
    <reaction evidence="20">
        <text>alpha-D-glucose 1-phosphate + UTP + H(+) = UDP-alpha-D-glucose + diphosphate</text>
        <dbReference type="Rhea" id="RHEA:19889"/>
        <dbReference type="ChEBI" id="CHEBI:15378"/>
        <dbReference type="ChEBI" id="CHEBI:33019"/>
        <dbReference type="ChEBI" id="CHEBI:46398"/>
        <dbReference type="ChEBI" id="CHEBI:58601"/>
        <dbReference type="ChEBI" id="CHEBI:58885"/>
        <dbReference type="EC" id="2.7.7.9"/>
    </reaction>
</comment>
<dbReference type="EMBL" id="CAJVPL010000245">
    <property type="protein sequence ID" value="CAG8472030.1"/>
    <property type="molecule type" value="Genomic_DNA"/>
</dbReference>
<dbReference type="InterPro" id="IPR002618">
    <property type="entry name" value="UDPGP_fam"/>
</dbReference>
<dbReference type="InterPro" id="IPR049022">
    <property type="entry name" value="AMG1_III"/>
</dbReference>
<keyword evidence="15" id="KW-0119">Carbohydrate metabolism</keyword>
<dbReference type="Gene3D" id="3.30.310.50">
    <property type="entry name" value="Alpha-D-phosphohexomutase, C-terminal domain"/>
    <property type="match status" value="1"/>
</dbReference>
<evidence type="ECO:0000256" key="4">
    <source>
        <dbReference type="ARBA" id="ARBA00004865"/>
    </source>
</evidence>